<feature type="domain" description="L-asparaginase N-terminal" evidence="3">
    <location>
        <begin position="126"/>
        <end position="172"/>
    </location>
</feature>
<dbReference type="GO" id="GO:0004067">
    <property type="term" value="F:asparaginase activity"/>
    <property type="evidence" value="ECO:0007669"/>
    <property type="project" value="UniProtKB-UniRule"/>
</dbReference>
<evidence type="ECO:0000256" key="1">
    <source>
        <dbReference type="ARBA" id="ARBA00012920"/>
    </source>
</evidence>
<dbReference type="FunFam" id="3.40.50.40:FF:000001">
    <property type="entry name" value="L-asparaginase 1"/>
    <property type="match status" value="1"/>
</dbReference>
<accession>A0A484FXJ4</accession>
<dbReference type="GO" id="GO:0009066">
    <property type="term" value="P:aspartate family amino acid metabolic process"/>
    <property type="evidence" value="ECO:0007669"/>
    <property type="project" value="UniProtKB-ARBA"/>
</dbReference>
<comment type="caution">
    <text evidence="5">The sequence shown here is derived from an EMBL/GenBank/DDBJ whole genome shotgun (WGS) entry which is preliminary data.</text>
</comment>
<dbReference type="SUPFAM" id="SSF53774">
    <property type="entry name" value="Glutaminase/Asparaginase"/>
    <property type="match status" value="2"/>
</dbReference>
<evidence type="ECO:0000313" key="6">
    <source>
        <dbReference type="Proteomes" id="UP000014480"/>
    </source>
</evidence>
<dbReference type="InterPro" id="IPR006034">
    <property type="entry name" value="Asparaginase/glutaminase-like"/>
</dbReference>
<gene>
    <name evidence="5" type="primary">ansA</name>
    <name evidence="5" type="ORF">Cob_v004632</name>
</gene>
<dbReference type="PIRSF" id="PIRSF001220">
    <property type="entry name" value="L-ASNase_gatD"/>
    <property type="match status" value="1"/>
</dbReference>
<dbReference type="Proteomes" id="UP000014480">
    <property type="component" value="Unassembled WGS sequence"/>
</dbReference>
<name>A0A484FXJ4_COLOR</name>
<dbReference type="Gene3D" id="3.40.50.40">
    <property type="match status" value="1"/>
</dbReference>
<dbReference type="EMBL" id="AMCV02000010">
    <property type="protein sequence ID" value="TDZ22451.1"/>
    <property type="molecule type" value="Genomic_DNA"/>
</dbReference>
<dbReference type="EC" id="3.5.1.1" evidence="1"/>
<keyword evidence="2" id="KW-0378">Hydrolase</keyword>
<dbReference type="SMART" id="SM00870">
    <property type="entry name" value="Asparaginase"/>
    <property type="match status" value="1"/>
</dbReference>
<organism evidence="5 6">
    <name type="scientific">Colletotrichum orbiculare (strain 104-T / ATCC 96160 / CBS 514.97 / LARS 414 / MAFF 240422)</name>
    <name type="common">Cucumber anthracnose fungus</name>
    <name type="synonym">Colletotrichum lagenarium</name>
    <dbReference type="NCBI Taxonomy" id="1213857"/>
    <lineage>
        <taxon>Eukaryota</taxon>
        <taxon>Fungi</taxon>
        <taxon>Dikarya</taxon>
        <taxon>Ascomycota</taxon>
        <taxon>Pezizomycotina</taxon>
        <taxon>Sordariomycetes</taxon>
        <taxon>Hypocreomycetidae</taxon>
        <taxon>Glomerellales</taxon>
        <taxon>Glomerellaceae</taxon>
        <taxon>Colletotrichum</taxon>
        <taxon>Colletotrichum orbiculare species complex</taxon>
    </lineage>
</organism>
<dbReference type="InterPro" id="IPR040919">
    <property type="entry name" value="Asparaginase_C"/>
</dbReference>
<evidence type="ECO:0000259" key="4">
    <source>
        <dbReference type="Pfam" id="PF17763"/>
    </source>
</evidence>
<dbReference type="PANTHER" id="PTHR11707:SF28">
    <property type="entry name" value="60 KDA LYSOPHOSPHOLIPASE"/>
    <property type="match status" value="1"/>
</dbReference>
<keyword evidence="6" id="KW-1185">Reference proteome</keyword>
<dbReference type="PRINTS" id="PR00139">
    <property type="entry name" value="ASNGLNASE"/>
</dbReference>
<dbReference type="InterPro" id="IPR027474">
    <property type="entry name" value="L-asparaginase_N"/>
</dbReference>
<dbReference type="InterPro" id="IPR037152">
    <property type="entry name" value="L-asparaginase_N_sf"/>
</dbReference>
<protein>
    <recommendedName>
        <fullName evidence="1">asparaginase</fullName>
        <ecNumber evidence="1">3.5.1.1</ecNumber>
    </recommendedName>
</protein>
<dbReference type="PIRSF" id="PIRSF500176">
    <property type="entry name" value="L_ASNase"/>
    <property type="match status" value="1"/>
</dbReference>
<dbReference type="PROSITE" id="PS51732">
    <property type="entry name" value="ASN_GLN_ASE_3"/>
    <property type="match status" value="1"/>
</dbReference>
<dbReference type="Pfam" id="PF17763">
    <property type="entry name" value="Asparaginase_C"/>
    <property type="match status" value="1"/>
</dbReference>
<dbReference type="InterPro" id="IPR036152">
    <property type="entry name" value="Asp/glu_Ase-like_sf"/>
</dbReference>
<dbReference type="InterPro" id="IPR027473">
    <property type="entry name" value="L-asparaginase_C"/>
</dbReference>
<reference evidence="6" key="2">
    <citation type="journal article" date="2019" name="Mol. Plant Microbe Interact.">
        <title>Genome sequence resources for four phytopathogenic fungi from the Colletotrichum orbiculare species complex.</title>
        <authorList>
            <person name="Gan P."/>
            <person name="Tsushima A."/>
            <person name="Narusaka M."/>
            <person name="Narusaka Y."/>
            <person name="Takano Y."/>
            <person name="Kubo Y."/>
            <person name="Shirasu K."/>
        </authorList>
    </citation>
    <scope>GENOME REANNOTATION</scope>
    <source>
        <strain evidence="6">104-T / ATCC 96160 / CBS 514.97 / LARS 414 / MAFF 240422</strain>
    </source>
</reference>
<feature type="domain" description="Asparaginase/glutaminase C-terminal" evidence="4">
    <location>
        <begin position="193"/>
        <end position="306"/>
    </location>
</feature>
<dbReference type="Pfam" id="PF00710">
    <property type="entry name" value="Asparaginase"/>
    <property type="match status" value="1"/>
</dbReference>
<proteinExistence type="predicted"/>
<evidence type="ECO:0000259" key="3">
    <source>
        <dbReference type="Pfam" id="PF00710"/>
    </source>
</evidence>
<sequence length="343" mass="37480">MSFEPVVERLLPESNYPESRVLVIMTGGTICMQPTADGLKPIGGFLKNAMAPRPSFNDRSSPAVQLEAYRNGKKIVLDSLRTPPSAYSRHIRYDYQGELPPLRWLRRLARRSFSPAPRLPFLLFKVGLFFHHKLFRGNRTSKVSSAAFEAFASPNCEPLAKVNGLGIDVNWPIVLRPTRIAELQVTQHLDTAHVACLRVFPGIRPEMLDSVLRVPDIRGLILETFGMGNAPSGIDGSFTKVIKAAVDRGIIIVNVSQCMSGFVSPVYGPGTELGRAGVIFGLDLTAEAALTKLSYLLAVHNLTTAEVSARMSHSLRGEMTEAALPNRHLLSSATPYGTGMSGR</sequence>
<dbReference type="PANTHER" id="PTHR11707">
    <property type="entry name" value="L-ASPARAGINASE"/>
    <property type="match status" value="1"/>
</dbReference>
<evidence type="ECO:0000313" key="5">
    <source>
        <dbReference type="EMBL" id="TDZ22451.1"/>
    </source>
</evidence>
<dbReference type="STRING" id="1213857.A0A484FXJ4"/>
<dbReference type="OrthoDB" id="542841at2759"/>
<dbReference type="AlphaFoldDB" id="A0A484FXJ4"/>
<reference evidence="6" key="1">
    <citation type="journal article" date="2013" name="New Phytol.">
        <title>Comparative genomic and transcriptomic analyses reveal the hemibiotrophic stage shift of Colletotrichum fungi.</title>
        <authorList>
            <person name="Gan P."/>
            <person name="Ikeda K."/>
            <person name="Irieda H."/>
            <person name="Narusaka M."/>
            <person name="O'Connell R.J."/>
            <person name="Narusaka Y."/>
            <person name="Takano Y."/>
            <person name="Kubo Y."/>
            <person name="Shirasu K."/>
        </authorList>
    </citation>
    <scope>NUCLEOTIDE SEQUENCE [LARGE SCALE GENOMIC DNA]</scope>
    <source>
        <strain evidence="6">104-T / ATCC 96160 / CBS 514.97 / LARS 414 / MAFF 240422</strain>
    </source>
</reference>
<evidence type="ECO:0000256" key="2">
    <source>
        <dbReference type="ARBA" id="ARBA00022801"/>
    </source>
</evidence>
<dbReference type="Gene3D" id="3.40.50.1170">
    <property type="entry name" value="L-asparaginase, N-terminal domain"/>
    <property type="match status" value="2"/>
</dbReference>